<evidence type="ECO:0000313" key="1">
    <source>
        <dbReference type="EMBL" id="SHF63648.1"/>
    </source>
</evidence>
<reference evidence="2" key="1">
    <citation type="submission" date="2016-11" db="EMBL/GenBank/DDBJ databases">
        <authorList>
            <person name="Varghese N."/>
            <person name="Submissions S."/>
        </authorList>
    </citation>
    <scope>NUCLEOTIDE SEQUENCE [LARGE SCALE GENOMIC DNA]</scope>
    <source>
        <strain evidence="2">DSM 12395</strain>
    </source>
</reference>
<gene>
    <name evidence="1" type="ORF">SAMN02745133_03139</name>
</gene>
<sequence length="79" mass="9613">MNDGVLWISRMLNDHRNLWSDKLEENTIYYLENLVKKYIFINREKIRITKQLKQEVLVILEFLIEKASVIGYMLRENIL</sequence>
<dbReference type="Proteomes" id="UP000184148">
    <property type="component" value="Unassembled WGS sequence"/>
</dbReference>
<name>A0A1M5D9G1_9FIRM</name>
<dbReference type="EMBL" id="FQUY01000047">
    <property type="protein sequence ID" value="SHF63648.1"/>
    <property type="molecule type" value="Genomic_DNA"/>
</dbReference>
<protein>
    <submittedName>
        <fullName evidence="1">Uncharacterized protein</fullName>
    </submittedName>
</protein>
<organism evidence="1 2">
    <name type="scientific">Desulforamulus putei DSM 12395</name>
    <dbReference type="NCBI Taxonomy" id="1121429"/>
    <lineage>
        <taxon>Bacteria</taxon>
        <taxon>Bacillati</taxon>
        <taxon>Bacillota</taxon>
        <taxon>Clostridia</taxon>
        <taxon>Eubacteriales</taxon>
        <taxon>Peptococcaceae</taxon>
        <taxon>Desulforamulus</taxon>
    </lineage>
</organism>
<proteinExistence type="predicted"/>
<keyword evidence="2" id="KW-1185">Reference proteome</keyword>
<evidence type="ECO:0000313" key="2">
    <source>
        <dbReference type="Proteomes" id="UP000184148"/>
    </source>
</evidence>
<dbReference type="STRING" id="1121429.SAMN02745133_03139"/>
<accession>A0A1M5D9G1</accession>
<dbReference type="AlphaFoldDB" id="A0A1M5D9G1"/>